<evidence type="ECO:0000313" key="4">
    <source>
        <dbReference type="Proteomes" id="UP000004095"/>
    </source>
</evidence>
<dbReference type="InterPro" id="IPR029063">
    <property type="entry name" value="SAM-dependent_MTases_sf"/>
</dbReference>
<accession>A1ZEX7</accession>
<dbReference type="Pfam" id="PF04072">
    <property type="entry name" value="LCM"/>
    <property type="match status" value="1"/>
</dbReference>
<name>A1ZEX7_MICM2</name>
<dbReference type="EMBL" id="AAWS01000004">
    <property type="protein sequence ID" value="EAY31079.1"/>
    <property type="molecule type" value="Genomic_DNA"/>
</dbReference>
<reference evidence="3 4" key="1">
    <citation type="submission" date="2007-01" db="EMBL/GenBank/DDBJ databases">
        <authorList>
            <person name="Haygood M."/>
            <person name="Podell S."/>
            <person name="Anderson C."/>
            <person name="Hopkinson B."/>
            <person name="Roe K."/>
            <person name="Barbeau K."/>
            <person name="Gaasterland T."/>
            <person name="Ferriera S."/>
            <person name="Johnson J."/>
            <person name="Kravitz S."/>
            <person name="Beeson K."/>
            <person name="Sutton G."/>
            <person name="Rogers Y.-H."/>
            <person name="Friedman R."/>
            <person name="Frazier M."/>
            <person name="Venter J.C."/>
        </authorList>
    </citation>
    <scope>NUCLEOTIDE SEQUENCE [LARGE SCALE GENOMIC DNA]</scope>
    <source>
        <strain evidence="3 4">ATCC 23134</strain>
    </source>
</reference>
<dbReference type="GO" id="GO:0008168">
    <property type="term" value="F:methyltransferase activity"/>
    <property type="evidence" value="ECO:0007669"/>
    <property type="project" value="UniProtKB-KW"/>
</dbReference>
<dbReference type="OrthoDB" id="9800233at2"/>
<dbReference type="PANTHER" id="PTHR43619:SF2">
    <property type="entry name" value="S-ADENOSYL-L-METHIONINE-DEPENDENT METHYLTRANSFERASES SUPERFAMILY PROTEIN"/>
    <property type="match status" value="1"/>
</dbReference>
<keyword evidence="2" id="KW-0808">Transferase</keyword>
<dbReference type="Gene3D" id="3.40.50.150">
    <property type="entry name" value="Vaccinia Virus protein VP39"/>
    <property type="match status" value="1"/>
</dbReference>
<gene>
    <name evidence="3" type="ORF">M23134_07487</name>
</gene>
<evidence type="ECO:0000313" key="3">
    <source>
        <dbReference type="EMBL" id="EAY31079.1"/>
    </source>
</evidence>
<evidence type="ECO:0008006" key="5">
    <source>
        <dbReference type="Google" id="ProtNLM"/>
    </source>
</evidence>
<sequence>MLQNNKQLQQKWQPTLQGYGLPATTPHYDNTLAAQLGVTLNPDTIDQAVKTFIQAHPQGTIINLGAGLDNRFFRLDNGLITWYDIDVPDTIELRQTFFGTNERYKLISGNIFSKGLFRHLPSQASTLLIIEGLAMYYPEHKIKALLQHICRHFSSCEILLEVIHPEVMNKVAYNTPNLPLKWAIDDLKKIEQWHPKVFLANELHHFTQGVPPVGNYFINIAQPQEMVKIGHFKIG</sequence>
<evidence type="ECO:0000256" key="1">
    <source>
        <dbReference type="ARBA" id="ARBA00022603"/>
    </source>
</evidence>
<dbReference type="GO" id="GO:0032259">
    <property type="term" value="P:methylation"/>
    <property type="evidence" value="ECO:0007669"/>
    <property type="project" value="UniProtKB-KW"/>
</dbReference>
<protein>
    <recommendedName>
        <fullName evidence="5">Tetracenomycin polyketide synthesis O-methyltransferase TcmP</fullName>
    </recommendedName>
</protein>
<evidence type="ECO:0000256" key="2">
    <source>
        <dbReference type="ARBA" id="ARBA00022679"/>
    </source>
</evidence>
<dbReference type="PANTHER" id="PTHR43619">
    <property type="entry name" value="S-ADENOSYL-L-METHIONINE-DEPENDENT METHYLTRANSFERASE YKTD-RELATED"/>
    <property type="match status" value="1"/>
</dbReference>
<dbReference type="Proteomes" id="UP000004095">
    <property type="component" value="Unassembled WGS sequence"/>
</dbReference>
<keyword evidence="4" id="KW-1185">Reference proteome</keyword>
<dbReference type="SUPFAM" id="SSF53335">
    <property type="entry name" value="S-adenosyl-L-methionine-dependent methyltransferases"/>
    <property type="match status" value="1"/>
</dbReference>
<dbReference type="InterPro" id="IPR007213">
    <property type="entry name" value="Ppm1/Ppm2/Tcmp"/>
</dbReference>
<organism evidence="3 4">
    <name type="scientific">Microscilla marina ATCC 23134</name>
    <dbReference type="NCBI Taxonomy" id="313606"/>
    <lineage>
        <taxon>Bacteria</taxon>
        <taxon>Pseudomonadati</taxon>
        <taxon>Bacteroidota</taxon>
        <taxon>Cytophagia</taxon>
        <taxon>Cytophagales</taxon>
        <taxon>Microscillaceae</taxon>
        <taxon>Microscilla</taxon>
    </lineage>
</organism>
<comment type="caution">
    <text evidence="3">The sequence shown here is derived from an EMBL/GenBank/DDBJ whole genome shotgun (WGS) entry which is preliminary data.</text>
</comment>
<dbReference type="AlphaFoldDB" id="A1ZEX7"/>
<proteinExistence type="predicted"/>
<dbReference type="eggNOG" id="COG3315">
    <property type="taxonomic scope" value="Bacteria"/>
</dbReference>
<dbReference type="RefSeq" id="WP_002694227.1">
    <property type="nucleotide sequence ID" value="NZ_AAWS01000004.1"/>
</dbReference>
<keyword evidence="1" id="KW-0489">Methyltransferase</keyword>